<accession>A0A8J3QSR0</accession>
<evidence type="ECO:0000313" key="4">
    <source>
        <dbReference type="Proteomes" id="UP000642748"/>
    </source>
</evidence>
<protein>
    <recommendedName>
        <fullName evidence="2">SnoaL-like domain-containing protein</fullName>
    </recommendedName>
</protein>
<dbReference type="InterPro" id="IPR032710">
    <property type="entry name" value="NTF2-like_dom_sf"/>
</dbReference>
<dbReference type="EMBL" id="BONZ01000035">
    <property type="protein sequence ID" value="GIH15542.1"/>
    <property type="molecule type" value="Genomic_DNA"/>
</dbReference>
<dbReference type="RefSeq" id="WP_203919175.1">
    <property type="nucleotide sequence ID" value="NZ_BONZ01000035.1"/>
</dbReference>
<evidence type="ECO:0000256" key="1">
    <source>
        <dbReference type="SAM" id="MobiDB-lite"/>
    </source>
</evidence>
<organism evidence="3 4">
    <name type="scientific">Rugosimonospora africana</name>
    <dbReference type="NCBI Taxonomy" id="556532"/>
    <lineage>
        <taxon>Bacteria</taxon>
        <taxon>Bacillati</taxon>
        <taxon>Actinomycetota</taxon>
        <taxon>Actinomycetes</taxon>
        <taxon>Micromonosporales</taxon>
        <taxon>Micromonosporaceae</taxon>
        <taxon>Rugosimonospora</taxon>
    </lineage>
</organism>
<keyword evidence="4" id="KW-1185">Reference proteome</keyword>
<sequence>MDRQQLSQWVADYERAWRTAGVTALADLFTPDATYRQSPYAEPVAGPPSIGRMWDDERSGPDEVFTMTADIVAVEEDTAVVRVEVRYGNPVEERWRDLWVIRFAADGRCREFEEWPFSPPSSR</sequence>
<reference evidence="3" key="1">
    <citation type="submission" date="2021-01" db="EMBL/GenBank/DDBJ databases">
        <title>Whole genome shotgun sequence of Rugosimonospora africana NBRC 104875.</title>
        <authorList>
            <person name="Komaki H."/>
            <person name="Tamura T."/>
        </authorList>
    </citation>
    <scope>NUCLEOTIDE SEQUENCE</scope>
    <source>
        <strain evidence="3">NBRC 104875</strain>
    </source>
</reference>
<dbReference type="AlphaFoldDB" id="A0A8J3QSR0"/>
<gene>
    <name evidence="3" type="ORF">Raf01_37140</name>
</gene>
<comment type="caution">
    <text evidence="3">The sequence shown here is derived from an EMBL/GenBank/DDBJ whole genome shotgun (WGS) entry which is preliminary data.</text>
</comment>
<dbReference type="Pfam" id="PF12680">
    <property type="entry name" value="SnoaL_2"/>
    <property type="match status" value="1"/>
</dbReference>
<evidence type="ECO:0000259" key="2">
    <source>
        <dbReference type="Pfam" id="PF12680"/>
    </source>
</evidence>
<dbReference type="SUPFAM" id="SSF54427">
    <property type="entry name" value="NTF2-like"/>
    <property type="match status" value="1"/>
</dbReference>
<evidence type="ECO:0000313" key="3">
    <source>
        <dbReference type="EMBL" id="GIH15542.1"/>
    </source>
</evidence>
<name>A0A8J3QSR0_9ACTN</name>
<proteinExistence type="predicted"/>
<dbReference type="InterPro" id="IPR037401">
    <property type="entry name" value="SnoaL-like"/>
</dbReference>
<feature type="domain" description="SnoaL-like" evidence="2">
    <location>
        <begin position="11"/>
        <end position="111"/>
    </location>
</feature>
<dbReference type="Gene3D" id="3.10.450.50">
    <property type="match status" value="1"/>
</dbReference>
<dbReference type="Proteomes" id="UP000642748">
    <property type="component" value="Unassembled WGS sequence"/>
</dbReference>
<feature type="region of interest" description="Disordered" evidence="1">
    <location>
        <begin position="38"/>
        <end position="58"/>
    </location>
</feature>